<reference evidence="3 4" key="1">
    <citation type="submission" date="2012-04" db="EMBL/GenBank/DDBJ databases">
        <title>The Genome Sequence of Bacillus cereus VD078.</title>
        <authorList>
            <consortium name="The Broad Institute Genome Sequencing Platform"/>
            <consortium name="The Broad Institute Genome Sequencing Center for Infectious Disease"/>
            <person name="Feldgarden M."/>
            <person name="Van der Auwera G.A."/>
            <person name="Mahillon J."/>
            <person name="Duprez V."/>
            <person name="Timmery S."/>
            <person name="Mattelet C."/>
            <person name="Dierick K."/>
            <person name="Sun M."/>
            <person name="Yu Z."/>
            <person name="Zhu L."/>
            <person name="Hu X."/>
            <person name="Shank E.B."/>
            <person name="Swiecicka I."/>
            <person name="Hansen B.M."/>
            <person name="Andrup L."/>
            <person name="Young S.K."/>
            <person name="Zeng Q."/>
            <person name="Gargeya S."/>
            <person name="Fitzgerald M."/>
            <person name="Haas B."/>
            <person name="Abouelleil A."/>
            <person name="Alvarado L."/>
            <person name="Arachchi H.M."/>
            <person name="Berlin A."/>
            <person name="Chapman S.B."/>
            <person name="Goldberg J."/>
            <person name="Griggs A."/>
            <person name="Gujja S."/>
            <person name="Hansen M."/>
            <person name="Howarth C."/>
            <person name="Imamovic A."/>
            <person name="Larimer J."/>
            <person name="McCowen C."/>
            <person name="Montmayeur A."/>
            <person name="Murphy C."/>
            <person name="Neiman D."/>
            <person name="Pearson M."/>
            <person name="Priest M."/>
            <person name="Roberts A."/>
            <person name="Saif S."/>
            <person name="Shea T."/>
            <person name="Sisk P."/>
            <person name="Sykes S."/>
            <person name="Wortman J."/>
            <person name="Nusbaum C."/>
            <person name="Birren B."/>
        </authorList>
    </citation>
    <scope>NUCLEOTIDE SEQUENCE [LARGE SCALE GENOMIC DNA]</scope>
    <source>
        <strain evidence="3 4">VD078</strain>
    </source>
</reference>
<gene>
    <name evidence="3" type="ORF">III_05370</name>
</gene>
<keyword evidence="2" id="KW-1133">Transmembrane helix</keyword>
<organism evidence="3 4">
    <name type="scientific">Bacillus mycoides</name>
    <dbReference type="NCBI Taxonomy" id="1405"/>
    <lineage>
        <taxon>Bacteria</taxon>
        <taxon>Bacillati</taxon>
        <taxon>Bacillota</taxon>
        <taxon>Bacilli</taxon>
        <taxon>Bacillales</taxon>
        <taxon>Bacillaceae</taxon>
        <taxon>Bacillus</taxon>
        <taxon>Bacillus cereus group</taxon>
    </lineage>
</organism>
<keyword evidence="1" id="KW-0175">Coiled coil</keyword>
<feature type="transmembrane region" description="Helical" evidence="2">
    <location>
        <begin position="37"/>
        <end position="57"/>
    </location>
</feature>
<sequence length="169" mass="19563">MKIFIKPLTQLVVTVVALLGTIATITAGSAIDLVKDYPWQSAGVVVIIYLTLVFKEWRQSESEKRLKEAHETSEKRLKEAHETEMANLKAEFIERKTFNPLHVPSIMGLIETHFEEGKWYRDHDLHTKIHELFHVRPTNGILANALEGLSEKGHIEIKREFNTIYFKRK</sequence>
<name>A0ABC9QXD0_BACMY</name>
<dbReference type="EMBL" id="AHEV01000043">
    <property type="protein sequence ID" value="EJR31144.1"/>
    <property type="molecule type" value="Genomic_DNA"/>
</dbReference>
<dbReference type="RefSeq" id="WP_002169481.1">
    <property type="nucleotide sequence ID" value="NZ_JH792252.1"/>
</dbReference>
<evidence type="ECO:0000256" key="2">
    <source>
        <dbReference type="SAM" id="Phobius"/>
    </source>
</evidence>
<proteinExistence type="predicted"/>
<protein>
    <submittedName>
        <fullName evidence="3">Uncharacterized protein</fullName>
    </submittedName>
</protein>
<evidence type="ECO:0000313" key="4">
    <source>
        <dbReference type="Proteomes" id="UP000006976"/>
    </source>
</evidence>
<feature type="coiled-coil region" evidence="1">
    <location>
        <begin position="63"/>
        <end position="91"/>
    </location>
</feature>
<keyword evidence="2" id="KW-0472">Membrane</keyword>
<dbReference type="AlphaFoldDB" id="A0ABC9QXD0"/>
<dbReference type="Proteomes" id="UP000006976">
    <property type="component" value="Unassembled WGS sequence"/>
</dbReference>
<comment type="caution">
    <text evidence="3">The sequence shown here is derived from an EMBL/GenBank/DDBJ whole genome shotgun (WGS) entry which is preliminary data.</text>
</comment>
<accession>A0ABC9QXD0</accession>
<keyword evidence="2" id="KW-0812">Transmembrane</keyword>
<evidence type="ECO:0000313" key="3">
    <source>
        <dbReference type="EMBL" id="EJR31144.1"/>
    </source>
</evidence>
<evidence type="ECO:0000256" key="1">
    <source>
        <dbReference type="SAM" id="Coils"/>
    </source>
</evidence>